<evidence type="ECO:0000259" key="5">
    <source>
        <dbReference type="SMART" id="SM01360"/>
    </source>
</evidence>
<dbReference type="SUPFAM" id="SSF48239">
    <property type="entry name" value="Terpenoid cyclases/Protein prenyltransferases"/>
    <property type="match status" value="1"/>
</dbReference>
<dbReference type="RefSeq" id="WP_133793372.1">
    <property type="nucleotide sequence ID" value="NZ_SOCA01000001.1"/>
</dbReference>
<sequence length="1962" mass="214870">MKLTTRFGLASALCFAALLPLTVSLAAPFKKSRTEVKAEPVLEAELTVNPAELSPESTIEVVFPTPMISKDKIGQVDTESPLLVQPALAGEFQWVSTRSGQYKLKQAPKFNASYDFALRPGLRDLAGKSLSSEAIASVNSAQFRIIDQSPKWFSDDEAKRVPRFLFEFNDNVTAADTAPHMAYVSEEPALSIPVVARHASAQDFANYSEPQPTWAEEIAKVKPQLPAGTTRLSAIVVEPVEPLPVAKKWKLIVRTSLMNASGYVNLAAGSEIALGDVKPFEVKGMVGHTPFDQPPYLEIDFNKSLLPSHEGPWTAEELKPLTDRIAASVHIEPFVEGLTAEIRGYSFRLTGAFALKSPYRVTVAPEIMSGDGLPLSARVDQEASFIPNPPYIAAPAFVRTQLSSGSGDFEVSVANVREVRVRARRLTGPELLQTTQKYEKYRSAFYLNEKKKNEFRPETLDTYPGTVVFDRTFPVNKPLDHSEMIKLNWLEILGSDAGAPLFLEFEGRASEGLDHKGVITQTLVQFTDLGLMQKSNGRETLVFATSLKTGKPVAGVRLTAVDAEQKLIGYADTDASGIATLKGADPSLILAEKGGDCTALDCDSSHIGGAVPYDIPTAWEDVWKPVRRTFVFSDRPLYRPGDTAHVKALTRIRVADDLTLDPAATKARVVIRDPRYRVVMEKEISFTPGGSWNEDFKLPEGPLGWYEMLVHFDTPGSENEGASGFYNFRIDDYKPNSFEVKMDGQKLEILADRLRLPLSANYYMGKSLSRAKASWTASSSRSFTAPAGYDDYHFGAAPRWAYYGKDRDADGNYDDSDSEEESEWWVNGDVFLAEDGTATLEMPMPPPDRAALPQQVRVTAEVTDINQQTISSATEFEVPGAAYILGLKGPQMFGTAGQDVRVDVVAIDSKGQPATGDVRVDVIVERQEYHTLKIATAGGGSTTKDQVILREELKQSYDLKAAAAGTPPTTLINFKPVRGGVYFVTAQAMDAQGKKLLSRLPIYVLGGGEFPWAMEDGARINLQPEKKKLKPGEEAVIVVKTPIAGTALVSVERNKVHRHFVTQISPEQPVIRVPVQDEEAPNVFVSVVLVRGSEGSPKQHKMPEYKVGYCQLEVDSKVKELTVAITPEKPEILPGESFAISGTITDYQGRPVSGSEVTLYAVDEGVLSLMKHETPDPSAYFHEDQPLAIDNYTSFDDLLPEEFAARDRGNKGFLIGGGGDMDDSSKQVRKNFVATPLWLATTLTNAEGKITTSVMAPDNLTRYRLMAVASSGADRFGSGESAFKINKPLMVEPVVPRFARLEDETLLKAVIHNTTPHSGEVRVRLELDDTADFIREERLFIPASLKPEDSADPKVWQQTISIKAGETTSVAYPVKFTKLGTANWKWAAETVTWTAGAPALKDATLSTFEVTYPVPELKEVRYARLTSGTPAENLAKQINPALLEGEGSVQVSISTSRLSEAKDALEYILTYPYGCAEQTTSATMPWLALGGYQPLFPDLISPEKSKDAIQKGVNKLLQMTTEEGGLAYWPGGNEPSRWASAYGGLMLLRAKDAGADVPPEALDKLLAFLSGKLRGLEEEKDFNNITDCALSLYTLAKGKKAEPAYQNLLHSKRTTLPEAARLYTALAMCLSDAPSDQIKEMVGWMPPAAPEKTTTKKKILAPTRPAVSGWSHWAGNDVNKALRLIVYTHLGLKQDAEALALSMLQSRNGRGEWGNTFTNAWTLTSLAAYERSLKNSALPLMATVLWDAQEQPLNIPAHPGTAQVSFALNEKLSSAPLKVELPEGREAFSRIQASAYPPARDFAGENKGYAIERTYQKLVDDGSMQPADNLRVGDMVVVTLQIEIGGDDRYLAINDPLPSVLEAINPEFDTQSEREGDQLPEGVGAWFCDHREVRADRALFFTDYAPEKGKFQLRYLARVIGEGDTIAPPAKIEAMYEPDKYGLSPSQRLRTLPSATGQVAGP</sequence>
<organism evidence="6 7">
    <name type="scientific">Prosthecobacter fusiformis</name>
    <dbReference type="NCBI Taxonomy" id="48464"/>
    <lineage>
        <taxon>Bacteria</taxon>
        <taxon>Pseudomonadati</taxon>
        <taxon>Verrucomicrobiota</taxon>
        <taxon>Verrucomicrobiia</taxon>
        <taxon>Verrucomicrobiales</taxon>
        <taxon>Verrucomicrobiaceae</taxon>
        <taxon>Prosthecobacter</taxon>
    </lineage>
</organism>
<dbReference type="InterPro" id="IPR051802">
    <property type="entry name" value="YfhM-like"/>
</dbReference>
<evidence type="ECO:0000313" key="6">
    <source>
        <dbReference type="EMBL" id="TDU81418.1"/>
    </source>
</evidence>
<dbReference type="Gene3D" id="2.60.40.10">
    <property type="entry name" value="Immunoglobulins"/>
    <property type="match status" value="1"/>
</dbReference>
<keyword evidence="3" id="KW-0732">Signal</keyword>
<accession>A0A4R7ST52</accession>
<gene>
    <name evidence="6" type="ORF">EI77_00726</name>
</gene>
<dbReference type="InterPro" id="IPR002890">
    <property type="entry name" value="MG2"/>
</dbReference>
<dbReference type="SMART" id="SM01359">
    <property type="entry name" value="A2M_N_2"/>
    <property type="match status" value="1"/>
</dbReference>
<evidence type="ECO:0000256" key="3">
    <source>
        <dbReference type="SAM" id="SignalP"/>
    </source>
</evidence>
<dbReference type="InterPro" id="IPR008930">
    <property type="entry name" value="Terpenoid_cyclase/PrenylTrfase"/>
</dbReference>
<reference evidence="6 7" key="1">
    <citation type="submission" date="2019-03" db="EMBL/GenBank/DDBJ databases">
        <title>Genomic Encyclopedia of Archaeal and Bacterial Type Strains, Phase II (KMG-II): from individual species to whole genera.</title>
        <authorList>
            <person name="Goeker M."/>
        </authorList>
    </citation>
    <scope>NUCLEOTIDE SEQUENCE [LARGE SCALE GENOMIC DNA]</scope>
    <source>
        <strain evidence="6 7">ATCC 25309</strain>
    </source>
</reference>
<evidence type="ECO:0000259" key="4">
    <source>
        <dbReference type="SMART" id="SM01359"/>
    </source>
</evidence>
<dbReference type="CDD" id="cd02891">
    <property type="entry name" value="A2M_like"/>
    <property type="match status" value="1"/>
</dbReference>
<comment type="similarity">
    <text evidence="1">Belongs to the protease inhibitor I39 (alpha-2-macroglobulin) family. Bacterial alpha-2-macroglobulin subfamily.</text>
</comment>
<dbReference type="PANTHER" id="PTHR40094:SF1">
    <property type="entry name" value="UBIQUITIN DOMAIN-CONTAINING PROTEIN"/>
    <property type="match status" value="1"/>
</dbReference>
<feature type="domain" description="Alpha-2-macroglobulin" evidence="5">
    <location>
        <begin position="1235"/>
        <end position="1325"/>
    </location>
</feature>
<dbReference type="OrthoDB" id="9767116at2"/>
<feature type="region of interest" description="Disordered" evidence="2">
    <location>
        <begin position="1943"/>
        <end position="1962"/>
    </location>
</feature>
<dbReference type="EMBL" id="SOCA01000001">
    <property type="protein sequence ID" value="TDU81418.1"/>
    <property type="molecule type" value="Genomic_DNA"/>
</dbReference>
<dbReference type="Pfam" id="PF00207">
    <property type="entry name" value="A2M"/>
    <property type="match status" value="1"/>
</dbReference>
<dbReference type="Pfam" id="PF01835">
    <property type="entry name" value="MG2"/>
    <property type="match status" value="1"/>
</dbReference>
<evidence type="ECO:0000256" key="2">
    <source>
        <dbReference type="SAM" id="MobiDB-lite"/>
    </source>
</evidence>
<dbReference type="InterPro" id="IPR001599">
    <property type="entry name" value="Macroglobln_a2"/>
</dbReference>
<feature type="chain" id="PRO_5020812075" evidence="3">
    <location>
        <begin position="27"/>
        <end position="1962"/>
    </location>
</feature>
<dbReference type="Proteomes" id="UP000295662">
    <property type="component" value="Unassembled WGS sequence"/>
</dbReference>
<feature type="signal peptide" evidence="3">
    <location>
        <begin position="1"/>
        <end position="26"/>
    </location>
</feature>
<dbReference type="Pfam" id="PF11974">
    <property type="entry name" value="bMG3"/>
    <property type="match status" value="1"/>
</dbReference>
<name>A0A4R7ST52_9BACT</name>
<dbReference type="InterPro" id="IPR041246">
    <property type="entry name" value="Bact_MG10"/>
</dbReference>
<evidence type="ECO:0000256" key="1">
    <source>
        <dbReference type="ARBA" id="ARBA00010556"/>
    </source>
</evidence>
<dbReference type="PANTHER" id="PTHR40094">
    <property type="entry name" value="ALPHA-2-MACROGLOBULIN HOMOLOG"/>
    <property type="match status" value="1"/>
</dbReference>
<dbReference type="InterPro" id="IPR011625">
    <property type="entry name" value="A2M_N_BRD"/>
</dbReference>
<protein>
    <submittedName>
        <fullName evidence="6">Uncharacterized protein YfaS (Alpha-2-macroglobulin family)</fullName>
    </submittedName>
</protein>
<dbReference type="Pfam" id="PF07703">
    <property type="entry name" value="A2M_BRD"/>
    <property type="match status" value="1"/>
</dbReference>
<dbReference type="Gene3D" id="2.60.40.1930">
    <property type="match status" value="1"/>
</dbReference>
<comment type="caution">
    <text evidence="6">The sequence shown here is derived from an EMBL/GenBank/DDBJ whole genome shotgun (WGS) entry which is preliminary data.</text>
</comment>
<dbReference type="SMART" id="SM01419">
    <property type="entry name" value="Thiol-ester_cl"/>
    <property type="match status" value="1"/>
</dbReference>
<proteinExistence type="inferred from homology"/>
<feature type="compositionally biased region" description="Polar residues" evidence="2">
    <location>
        <begin position="1944"/>
        <end position="1962"/>
    </location>
</feature>
<evidence type="ECO:0000313" key="7">
    <source>
        <dbReference type="Proteomes" id="UP000295662"/>
    </source>
</evidence>
<dbReference type="Gene3D" id="1.50.10.20">
    <property type="match status" value="1"/>
</dbReference>
<feature type="domain" description="Alpha-2-macroglobulin bait region" evidence="4">
    <location>
        <begin position="1020"/>
        <end position="1169"/>
    </location>
</feature>
<dbReference type="InterPro" id="IPR021868">
    <property type="entry name" value="Alpha_2_Macroglob_MG3"/>
</dbReference>
<keyword evidence="7" id="KW-1185">Reference proteome</keyword>
<dbReference type="InterPro" id="IPR013783">
    <property type="entry name" value="Ig-like_fold"/>
</dbReference>
<dbReference type="SMART" id="SM01360">
    <property type="entry name" value="A2M"/>
    <property type="match status" value="1"/>
</dbReference>
<dbReference type="Pfam" id="PF17973">
    <property type="entry name" value="bMG10"/>
    <property type="match status" value="1"/>
</dbReference>
<dbReference type="GO" id="GO:0004866">
    <property type="term" value="F:endopeptidase inhibitor activity"/>
    <property type="evidence" value="ECO:0007669"/>
    <property type="project" value="InterPro"/>
</dbReference>
<dbReference type="InterPro" id="IPR047565">
    <property type="entry name" value="Alpha-macroglob_thiol-ester_cl"/>
</dbReference>